<name>A0A9P6HX20_9PEZI</name>
<dbReference type="InterPro" id="IPR011009">
    <property type="entry name" value="Kinase-like_dom_sf"/>
</dbReference>
<proteinExistence type="predicted"/>
<dbReference type="SUPFAM" id="SSF56112">
    <property type="entry name" value="Protein kinase-like (PK-like)"/>
    <property type="match status" value="1"/>
</dbReference>
<gene>
    <name evidence="1" type="ORF">CkaCkLH20_09563</name>
</gene>
<evidence type="ECO:0000313" key="1">
    <source>
        <dbReference type="EMBL" id="KAF9873053.1"/>
    </source>
</evidence>
<dbReference type="Proteomes" id="UP000781932">
    <property type="component" value="Unassembled WGS sequence"/>
</dbReference>
<dbReference type="GeneID" id="62165352"/>
<comment type="caution">
    <text evidence="1">The sequence shown here is derived from an EMBL/GenBank/DDBJ whole genome shotgun (WGS) entry which is preliminary data.</text>
</comment>
<sequence>MFNYHGTTPKERAEVSRQFAKFSFQRPFSVLRGIMDHNEENIIQPLISLDISDAKKDLVPDHTVLAGMFGGFNLSNYPRYEITHSTIDCCEFVVDLAEEEQSPTGVPTHLLARLEKPRPNNQLFCSAAFQRIAHRKMPSVVPKVWGVGTTMTDEGVELHYLLSQYWEGAVCVEAIWEEMNYPVQKSLMEDVATVIADLQEISVDDLEKEDWDILAEHPLHSEGVDDIPMVGNSQVGWFKDMASFLMSKLAPGQAKYSISTTDDGSVVFSGTFGESRVPSRYEIQFTPENLAYLLDACALCHNDVEPRNIIIRPTQTDHGPGYELIAITNFDSAGFFPFAYETVMKDLLLGQRNRIGSWYDLYKEVTHHLLYVNPDLDNATSQEKLIKAVTLADIGQKQMQAFHVGNRVQMKWLEREGYHRGETAQEGFTRADDFDLVYTEIDDAELEEEALQELGYL</sequence>
<evidence type="ECO:0000313" key="2">
    <source>
        <dbReference type="Proteomes" id="UP000781932"/>
    </source>
</evidence>
<dbReference type="AlphaFoldDB" id="A0A9P6HX20"/>
<organism evidence="1 2">
    <name type="scientific">Colletotrichum karsti</name>
    <dbReference type="NCBI Taxonomy" id="1095194"/>
    <lineage>
        <taxon>Eukaryota</taxon>
        <taxon>Fungi</taxon>
        <taxon>Dikarya</taxon>
        <taxon>Ascomycota</taxon>
        <taxon>Pezizomycotina</taxon>
        <taxon>Sordariomycetes</taxon>
        <taxon>Hypocreomycetidae</taxon>
        <taxon>Glomerellales</taxon>
        <taxon>Glomerellaceae</taxon>
        <taxon>Colletotrichum</taxon>
        <taxon>Colletotrichum boninense species complex</taxon>
    </lineage>
</organism>
<evidence type="ECO:0008006" key="3">
    <source>
        <dbReference type="Google" id="ProtNLM"/>
    </source>
</evidence>
<dbReference type="PANTHER" id="PTHR21310:SF15">
    <property type="entry name" value="AMINOGLYCOSIDE PHOSPHOTRANSFERASE DOMAIN-CONTAINING PROTEIN"/>
    <property type="match status" value="1"/>
</dbReference>
<dbReference type="InterPro" id="IPR051678">
    <property type="entry name" value="AGP_Transferase"/>
</dbReference>
<dbReference type="EMBL" id="JAATWM020000034">
    <property type="protein sequence ID" value="KAF9873053.1"/>
    <property type="molecule type" value="Genomic_DNA"/>
</dbReference>
<keyword evidence="2" id="KW-1185">Reference proteome</keyword>
<reference evidence="1" key="1">
    <citation type="submission" date="2020-03" db="EMBL/GenBank/DDBJ databases">
        <authorList>
            <person name="He L."/>
        </authorList>
    </citation>
    <scope>NUCLEOTIDE SEQUENCE</scope>
    <source>
        <strain evidence="1">CkLH20</strain>
    </source>
</reference>
<dbReference type="OrthoDB" id="2906425at2759"/>
<protein>
    <recommendedName>
        <fullName evidence="3">Aminoglycoside phosphotransferase domain-containing protein</fullName>
    </recommendedName>
</protein>
<dbReference type="RefSeq" id="XP_038742514.1">
    <property type="nucleotide sequence ID" value="XM_038892278.1"/>
</dbReference>
<accession>A0A9P6HX20</accession>
<reference evidence="1" key="2">
    <citation type="submission" date="2020-11" db="EMBL/GenBank/DDBJ databases">
        <title>Whole genome sequencing of Colletotrichum sp.</title>
        <authorList>
            <person name="Li H."/>
        </authorList>
    </citation>
    <scope>NUCLEOTIDE SEQUENCE</scope>
    <source>
        <strain evidence="1">CkLH20</strain>
    </source>
</reference>
<dbReference type="PANTHER" id="PTHR21310">
    <property type="entry name" value="AMINOGLYCOSIDE PHOSPHOTRANSFERASE-RELATED-RELATED"/>
    <property type="match status" value="1"/>
</dbReference>